<feature type="transmembrane region" description="Helical" evidence="4">
    <location>
        <begin position="37"/>
        <end position="59"/>
    </location>
</feature>
<keyword evidence="7" id="KW-1185">Reference proteome</keyword>
<feature type="transmembrane region" description="Helical" evidence="4">
    <location>
        <begin position="157"/>
        <end position="178"/>
    </location>
</feature>
<evidence type="ECO:0000256" key="4">
    <source>
        <dbReference type="SAM" id="Phobius"/>
    </source>
</evidence>
<protein>
    <recommendedName>
        <fullName evidence="1">diguanylate cyclase</fullName>
        <ecNumber evidence="1">2.7.7.65</ecNumber>
    </recommendedName>
</protein>
<feature type="transmembrane region" description="Helical" evidence="4">
    <location>
        <begin position="97"/>
        <end position="115"/>
    </location>
</feature>
<dbReference type="SUPFAM" id="SSF55073">
    <property type="entry name" value="Nucleotide cyclase"/>
    <property type="match status" value="1"/>
</dbReference>
<dbReference type="SMART" id="SM00267">
    <property type="entry name" value="GGDEF"/>
    <property type="match status" value="1"/>
</dbReference>
<dbReference type="FunFam" id="3.30.70.270:FF:000001">
    <property type="entry name" value="Diguanylate cyclase domain protein"/>
    <property type="match status" value="1"/>
</dbReference>
<dbReference type="InterPro" id="IPR050469">
    <property type="entry name" value="Diguanylate_Cyclase"/>
</dbReference>
<dbReference type="PROSITE" id="PS50887">
    <property type="entry name" value="GGDEF"/>
    <property type="match status" value="1"/>
</dbReference>
<dbReference type="EC" id="2.7.7.65" evidence="1"/>
<accession>A0AAE3QFW2</accession>
<evidence type="ECO:0000313" key="7">
    <source>
        <dbReference type="Proteomes" id="UP001161580"/>
    </source>
</evidence>
<gene>
    <name evidence="6" type="ORF">MRS75_10990</name>
</gene>
<evidence type="ECO:0000259" key="5">
    <source>
        <dbReference type="PROSITE" id="PS50887"/>
    </source>
</evidence>
<feature type="domain" description="GGDEF" evidence="5">
    <location>
        <begin position="256"/>
        <end position="390"/>
    </location>
</feature>
<dbReference type="EMBL" id="JALDYZ010000005">
    <property type="protein sequence ID" value="MDI7922611.1"/>
    <property type="molecule type" value="Genomic_DNA"/>
</dbReference>
<dbReference type="Pfam" id="PF00990">
    <property type="entry name" value="GGDEF"/>
    <property type="match status" value="1"/>
</dbReference>
<keyword evidence="4" id="KW-0472">Membrane</keyword>
<dbReference type="GO" id="GO:0043709">
    <property type="term" value="P:cell adhesion involved in single-species biofilm formation"/>
    <property type="evidence" value="ECO:0007669"/>
    <property type="project" value="TreeGrafter"/>
</dbReference>
<evidence type="ECO:0000256" key="1">
    <source>
        <dbReference type="ARBA" id="ARBA00012528"/>
    </source>
</evidence>
<evidence type="ECO:0000256" key="2">
    <source>
        <dbReference type="ARBA" id="ARBA00034247"/>
    </source>
</evidence>
<evidence type="ECO:0000313" key="6">
    <source>
        <dbReference type="EMBL" id="MDI7922611.1"/>
    </source>
</evidence>
<dbReference type="PANTHER" id="PTHR45138:SF9">
    <property type="entry name" value="DIGUANYLATE CYCLASE DGCM-RELATED"/>
    <property type="match status" value="1"/>
</dbReference>
<feature type="transmembrane region" description="Helical" evidence="4">
    <location>
        <begin position="65"/>
        <end position="85"/>
    </location>
</feature>
<feature type="transmembrane region" description="Helical" evidence="4">
    <location>
        <begin position="190"/>
        <end position="214"/>
    </location>
</feature>
<reference evidence="6" key="1">
    <citation type="submission" date="2022-03" db="EMBL/GenBank/DDBJ databases">
        <title>Fererhizobium litorale gen. nov., sp. nov., isolated from sandy sediments of the Sea of Japan seashore.</title>
        <authorList>
            <person name="Romanenko L."/>
            <person name="Kurilenko V."/>
            <person name="Otstavnykh N."/>
            <person name="Svetashev V."/>
            <person name="Tekutyeva L."/>
            <person name="Isaeva M."/>
            <person name="Mikhailov V."/>
        </authorList>
    </citation>
    <scope>NUCLEOTIDE SEQUENCE</scope>
    <source>
        <strain evidence="6">KMM 9576</strain>
    </source>
</reference>
<feature type="region of interest" description="Disordered" evidence="3">
    <location>
        <begin position="379"/>
        <end position="399"/>
    </location>
</feature>
<dbReference type="GO" id="GO:0052621">
    <property type="term" value="F:diguanylate cyclase activity"/>
    <property type="evidence" value="ECO:0007669"/>
    <property type="project" value="UniProtKB-EC"/>
</dbReference>
<feature type="transmembrane region" description="Helical" evidence="4">
    <location>
        <begin position="6"/>
        <end position="25"/>
    </location>
</feature>
<dbReference type="InterPro" id="IPR043128">
    <property type="entry name" value="Rev_trsase/Diguanyl_cyclase"/>
</dbReference>
<dbReference type="GO" id="GO:1902201">
    <property type="term" value="P:negative regulation of bacterial-type flagellum-dependent cell motility"/>
    <property type="evidence" value="ECO:0007669"/>
    <property type="project" value="TreeGrafter"/>
</dbReference>
<name>A0AAE3QFW2_9HYPH</name>
<organism evidence="6 7">
    <name type="scientific">Ferirhizobium litorale</name>
    <dbReference type="NCBI Taxonomy" id="2927786"/>
    <lineage>
        <taxon>Bacteria</taxon>
        <taxon>Pseudomonadati</taxon>
        <taxon>Pseudomonadota</taxon>
        <taxon>Alphaproteobacteria</taxon>
        <taxon>Hyphomicrobiales</taxon>
        <taxon>Rhizobiaceae</taxon>
        <taxon>Ferirhizobium</taxon>
    </lineage>
</organism>
<dbReference type="InterPro" id="IPR029787">
    <property type="entry name" value="Nucleotide_cyclase"/>
</dbReference>
<proteinExistence type="predicted"/>
<keyword evidence="4" id="KW-1133">Transmembrane helix</keyword>
<dbReference type="CDD" id="cd01949">
    <property type="entry name" value="GGDEF"/>
    <property type="match status" value="1"/>
</dbReference>
<keyword evidence="4" id="KW-0812">Transmembrane</keyword>
<dbReference type="Gene3D" id="3.30.70.270">
    <property type="match status" value="1"/>
</dbReference>
<dbReference type="GO" id="GO:0005886">
    <property type="term" value="C:plasma membrane"/>
    <property type="evidence" value="ECO:0007669"/>
    <property type="project" value="TreeGrafter"/>
</dbReference>
<dbReference type="PANTHER" id="PTHR45138">
    <property type="entry name" value="REGULATORY COMPONENTS OF SENSORY TRANSDUCTION SYSTEM"/>
    <property type="match status" value="1"/>
</dbReference>
<dbReference type="Proteomes" id="UP001161580">
    <property type="component" value="Unassembled WGS sequence"/>
</dbReference>
<dbReference type="RefSeq" id="WP_311786435.1">
    <property type="nucleotide sequence ID" value="NZ_JALDYY010000004.1"/>
</dbReference>
<feature type="transmembrane region" description="Helical" evidence="4">
    <location>
        <begin position="127"/>
        <end position="145"/>
    </location>
</feature>
<comment type="caution">
    <text evidence="6">The sequence shown here is derived from an EMBL/GenBank/DDBJ whole genome shotgun (WGS) entry which is preliminary data.</text>
</comment>
<dbReference type="InterPro" id="IPR000160">
    <property type="entry name" value="GGDEF_dom"/>
</dbReference>
<sequence>MDKSYLLSAINPLISTTLFVTFFFLWRRQCGDRTYVLNWAITYACAALGSSVDFARVFVNDARPLSFFANIFFVGVAYFAVRGTIVRNCGQAVDPGVPRAIAAIFATSVAFGFWFCFVDPSVAGRGAVASGSAALMFLVAARIIWKTSDLDTLDRLIAWTYVLSAATLAGRIVVSMLYEGPLRAESEVAGSFWIVSFKIFAMLSWLAFAILFLLRITTDLMKELSTQSHMDPLTELFNRRGFFSGAEPLMRSNPQMPFVAMICDIDHFKRVNDTYGHQTGDRVIQCFADVLRQSTENVYSLAGRFGGEEFVVLLPDMRLAQGQAVAEQIRLAFAGMDHAGIPAALHEITVSIGIAESSDAEGIDSLIERADRALYKAKRDGRNRVEAGTVEPKDANAAA</sequence>
<dbReference type="NCBIfam" id="TIGR00254">
    <property type="entry name" value="GGDEF"/>
    <property type="match status" value="1"/>
</dbReference>
<dbReference type="AlphaFoldDB" id="A0AAE3QFW2"/>
<evidence type="ECO:0000256" key="3">
    <source>
        <dbReference type="SAM" id="MobiDB-lite"/>
    </source>
</evidence>
<comment type="catalytic activity">
    <reaction evidence="2">
        <text>2 GTP = 3',3'-c-di-GMP + 2 diphosphate</text>
        <dbReference type="Rhea" id="RHEA:24898"/>
        <dbReference type="ChEBI" id="CHEBI:33019"/>
        <dbReference type="ChEBI" id="CHEBI:37565"/>
        <dbReference type="ChEBI" id="CHEBI:58805"/>
        <dbReference type="EC" id="2.7.7.65"/>
    </reaction>
</comment>